<comment type="caution">
    <text evidence="1">The sequence shown here is derived from an EMBL/GenBank/DDBJ whole genome shotgun (WGS) entry which is preliminary data.</text>
</comment>
<accession>A0A0F8VKA6</accession>
<reference evidence="1" key="1">
    <citation type="journal article" date="2015" name="Nature">
        <title>Complex archaea that bridge the gap between prokaryotes and eukaryotes.</title>
        <authorList>
            <person name="Spang A."/>
            <person name="Saw J.H."/>
            <person name="Jorgensen S.L."/>
            <person name="Zaremba-Niedzwiedzka K."/>
            <person name="Martijn J."/>
            <person name="Lind A.E."/>
            <person name="van Eijk R."/>
            <person name="Schleper C."/>
            <person name="Guy L."/>
            <person name="Ettema T.J."/>
        </authorList>
    </citation>
    <scope>NUCLEOTIDE SEQUENCE</scope>
</reference>
<protein>
    <submittedName>
        <fullName evidence="1">Uncharacterized protein</fullName>
    </submittedName>
</protein>
<proteinExistence type="predicted"/>
<organism evidence="1">
    <name type="scientific">marine sediment metagenome</name>
    <dbReference type="NCBI Taxonomy" id="412755"/>
    <lineage>
        <taxon>unclassified sequences</taxon>
        <taxon>metagenomes</taxon>
        <taxon>ecological metagenomes</taxon>
    </lineage>
</organism>
<evidence type="ECO:0000313" key="1">
    <source>
        <dbReference type="EMBL" id="KKK44802.1"/>
    </source>
</evidence>
<feature type="non-terminal residue" evidence="1">
    <location>
        <position position="131"/>
    </location>
</feature>
<name>A0A0F8VKA6_9ZZZZ</name>
<sequence>MGFNPLKKFKNIADTLGRQVPYGKTVGQVAVGGLIGAALPAVGIYAGTALGTSALYDFGQGVLGGDGSFQPSQPGDEDLKYTSPIEEQIHTYLLTAGLDELYESAAAKRRAGQPLTAEELDAITQGAGFLG</sequence>
<dbReference type="EMBL" id="LAZR01070145">
    <property type="protein sequence ID" value="KKK44802.1"/>
    <property type="molecule type" value="Genomic_DNA"/>
</dbReference>
<gene>
    <name evidence="1" type="ORF">LCGC14_3166540</name>
</gene>
<dbReference type="AlphaFoldDB" id="A0A0F8VKA6"/>